<feature type="compositionally biased region" description="Low complexity" evidence="1">
    <location>
        <begin position="696"/>
        <end position="722"/>
    </location>
</feature>
<dbReference type="SUPFAM" id="SSF63829">
    <property type="entry name" value="Calcium-dependent phosphotriesterase"/>
    <property type="match status" value="1"/>
</dbReference>
<feature type="region of interest" description="Disordered" evidence="1">
    <location>
        <begin position="355"/>
        <end position="392"/>
    </location>
</feature>
<evidence type="ECO:0000313" key="3">
    <source>
        <dbReference type="EMBL" id="MDP9797007.1"/>
    </source>
</evidence>
<dbReference type="EMBL" id="JAUSRA010000001">
    <property type="protein sequence ID" value="MDP9797007.1"/>
    <property type="molecule type" value="Genomic_DNA"/>
</dbReference>
<feature type="compositionally biased region" description="Gly residues" evidence="1">
    <location>
        <begin position="562"/>
        <end position="573"/>
    </location>
</feature>
<evidence type="ECO:0000256" key="2">
    <source>
        <dbReference type="SAM" id="SignalP"/>
    </source>
</evidence>
<feature type="compositionally biased region" description="Gly residues" evidence="1">
    <location>
        <begin position="739"/>
        <end position="772"/>
    </location>
</feature>
<feature type="compositionally biased region" description="Gly residues" evidence="1">
    <location>
        <begin position="583"/>
        <end position="695"/>
    </location>
</feature>
<feature type="signal peptide" evidence="2">
    <location>
        <begin position="1"/>
        <end position="15"/>
    </location>
</feature>
<feature type="compositionally biased region" description="Basic and acidic residues" evidence="1">
    <location>
        <begin position="773"/>
        <end position="787"/>
    </location>
</feature>
<dbReference type="Proteomes" id="UP001240984">
    <property type="component" value="Unassembled WGS sequence"/>
</dbReference>
<comment type="caution">
    <text evidence="3">The sequence shown here is derived from an EMBL/GenBank/DDBJ whole genome shotgun (WGS) entry which is preliminary data.</text>
</comment>
<keyword evidence="4" id="KW-1185">Reference proteome</keyword>
<accession>A0ABT9MZX8</accession>
<feature type="chain" id="PRO_5045251930" evidence="2">
    <location>
        <begin position="16"/>
        <end position="801"/>
    </location>
</feature>
<reference evidence="3 4" key="1">
    <citation type="submission" date="2023-07" db="EMBL/GenBank/DDBJ databases">
        <title>Sequencing the genomes of 1000 actinobacteria strains.</title>
        <authorList>
            <person name="Klenk H.-P."/>
        </authorList>
    </citation>
    <scope>NUCLEOTIDE SEQUENCE [LARGE SCALE GENOMIC DNA]</scope>
    <source>
        <strain evidence="3 4">DSM 44710</strain>
    </source>
</reference>
<protein>
    <submittedName>
        <fullName evidence="3">Uncharacterized protein</fullName>
    </submittedName>
</protein>
<feature type="region of interest" description="Disordered" evidence="1">
    <location>
        <begin position="493"/>
        <end position="801"/>
    </location>
</feature>
<gene>
    <name evidence="3" type="ORF">J2S43_005519</name>
</gene>
<evidence type="ECO:0000256" key="1">
    <source>
        <dbReference type="SAM" id="MobiDB-lite"/>
    </source>
</evidence>
<evidence type="ECO:0000313" key="4">
    <source>
        <dbReference type="Proteomes" id="UP001240984"/>
    </source>
</evidence>
<proteinExistence type="predicted"/>
<feature type="compositionally biased region" description="Low complexity" evidence="1">
    <location>
        <begin position="512"/>
        <end position="561"/>
    </location>
</feature>
<sequence>MAFGLVAAMPSNALAAAAAEPAKGQEVCKLSDQVLSELSGIAAYDDGYFVINDGSDNPAEATKVFYLDGKCKLQGKRTMEYPGDPADTEDMVLSPDGKTLWVGDVGDNEGKRATIGLFKIDLTAESPEPVYYPLRYPGDNAPNAEALLVNGDGTPIVVTKEAAIAHLWVPSAPLEKTADGIELKQAGEWKIPLTETSTWLGVPGRLAVTGGAVAPGGAKVALRTYADAFEWDVQNGDVIAAVTSGEPRITGLPDESFGEAISYAADGTSFVTVSEVSPGQTFAKDTPKLLKYAPAHNAVQADTGDGDGQGDNRALWERVSLGQITAGIVSVGIVGLLMLAGGIAGIVMFRRRNPVPDEEETPARSASAAGSGDGDSPDQSGGFGAESSGANRREPAAAGAVYGAGGAARSAGVYGGGPGGMNGGGSGAVQRGGGVYGGGPAGMNGGGSGAVYGAGGAGAGQGGGKAGVSKAGGVYGGGPAGMNGGGSGAVYGAGGDGRGSGRAPGGPGGSGPAAPGQGPRGGPAAPGQGPRGGPAAPGQGPRGGPAAPGQGPRGGPAAPGQGPRGGGPRGGGRAPQDPQQSGGVYGGGPAGMNGGGSGAVYGAGGQGGGRGPGDGGRGPVGPGGGPRGGGQGGPGGPGGSRGGGQGGPGGPGGSRGGGQGGPGGPGGSRGGGQGGPGGPRGGGPNGAGPGDGGPRGPQQSGGTPQQSGGNPQAGRGAQQGARGPRDGGRGPQDGRNPQEGGGRPPRQGGNGVYGGGPGGMNGGGSGAVYGGGDGERSGGHDRRDDQRGGYPQNPPYDDRRR</sequence>
<organism evidence="3 4">
    <name type="scientific">Catenuloplanes nepalensis</name>
    <dbReference type="NCBI Taxonomy" id="587533"/>
    <lineage>
        <taxon>Bacteria</taxon>
        <taxon>Bacillati</taxon>
        <taxon>Actinomycetota</taxon>
        <taxon>Actinomycetes</taxon>
        <taxon>Micromonosporales</taxon>
        <taxon>Micromonosporaceae</taxon>
        <taxon>Catenuloplanes</taxon>
    </lineage>
</organism>
<name>A0ABT9MZX8_9ACTN</name>
<feature type="compositionally biased region" description="Gly residues" evidence="1">
    <location>
        <begin position="493"/>
        <end position="511"/>
    </location>
</feature>
<keyword evidence="2" id="KW-0732">Signal</keyword>